<keyword evidence="5" id="KW-0833">Ubl conjugation pathway</keyword>
<feature type="compositionally biased region" description="Low complexity" evidence="8">
    <location>
        <begin position="923"/>
        <end position="940"/>
    </location>
</feature>
<feature type="compositionally biased region" description="Low complexity" evidence="8">
    <location>
        <begin position="208"/>
        <end position="230"/>
    </location>
</feature>
<feature type="compositionally biased region" description="Basic residues" evidence="8">
    <location>
        <begin position="269"/>
        <end position="280"/>
    </location>
</feature>
<evidence type="ECO:0000256" key="5">
    <source>
        <dbReference type="ARBA" id="ARBA00022786"/>
    </source>
</evidence>
<feature type="region of interest" description="Disordered" evidence="8">
    <location>
        <begin position="826"/>
        <end position="1040"/>
    </location>
</feature>
<feature type="region of interest" description="Disordered" evidence="8">
    <location>
        <begin position="1231"/>
        <end position="1278"/>
    </location>
</feature>
<feature type="compositionally biased region" description="Low complexity" evidence="8">
    <location>
        <begin position="857"/>
        <end position="869"/>
    </location>
</feature>
<dbReference type="FunCoup" id="B0WEG8">
    <property type="interactions" value="127"/>
</dbReference>
<dbReference type="SUPFAM" id="SSF54001">
    <property type="entry name" value="Cysteine proteinases"/>
    <property type="match status" value="1"/>
</dbReference>
<dbReference type="PROSITE" id="PS50235">
    <property type="entry name" value="USP_3"/>
    <property type="match status" value="1"/>
</dbReference>
<comment type="similarity">
    <text evidence="2">Belongs to the peptidase C19 family. USP10 subfamily.</text>
</comment>
<evidence type="ECO:0000256" key="3">
    <source>
        <dbReference type="ARBA" id="ARBA00012759"/>
    </source>
</evidence>
<dbReference type="PANTHER" id="PTHR24006:SF687">
    <property type="entry name" value="UBIQUITIN CARBOXYL-TERMINAL HYDROLASE 10"/>
    <property type="match status" value="1"/>
</dbReference>
<evidence type="ECO:0000256" key="6">
    <source>
        <dbReference type="ARBA" id="ARBA00022801"/>
    </source>
</evidence>
<evidence type="ECO:0000256" key="4">
    <source>
        <dbReference type="ARBA" id="ARBA00022670"/>
    </source>
</evidence>
<dbReference type="GO" id="GO:0006508">
    <property type="term" value="P:proteolysis"/>
    <property type="evidence" value="ECO:0007669"/>
    <property type="project" value="UniProtKB-KW"/>
</dbReference>
<proteinExistence type="inferred from homology"/>
<dbReference type="GO" id="GO:0005829">
    <property type="term" value="C:cytosol"/>
    <property type="evidence" value="ECO:0007669"/>
    <property type="project" value="TreeGrafter"/>
</dbReference>
<feature type="region of interest" description="Disordered" evidence="8">
    <location>
        <begin position="1173"/>
        <end position="1200"/>
    </location>
</feature>
<dbReference type="InterPro" id="IPR050164">
    <property type="entry name" value="Peptidase_C19"/>
</dbReference>
<sequence length="1984" mass="215676">MLVLLPPKKKKSSTQDCYEFLDLSDVDDGVKDALASTLNTTTQQPGGGIPAAAAAGGGKPKQHQQQQYHSYRPRRRQSNASSVMSSSDGSGVYDYPPSSSAAAATFPYPLEYHQPSQQQSPQNHPTPQQQQHHQHYFPYAAATTAIVAPYEDGGVTDRSTGNGGGPPSRYHYQKRQKDGGGNSRPPYQQYQQHYQHHHHYNQSWSPPAAAAASSSSASSSSTAASTTATTLPNTSANGNVETTYYNTTTTTASKTADYGETGSGEQPPHHHQHHQSHHQQHYYGSYRVGPSGRSYRRRSETYGATSTTTTSSSSSSSVVANSSSSTSAVTATTTSTTTSMPPHTNTPHYQQQQQQQQQQGQQSQQQQSQPNVTRGGEQGSVAPQQQPIYPSQPIPAGYMVGGPHANAAMYPMQVIPQPGNVYVSNLTANVNVHGFMPHGMPGYMAAATTGTPSGPAGAAYIASEVPGHEMQQVMTPRDGRTAAMRRNGTGGSNGSTGGRNGSRLGSTPRPARNYVPHHLQQQQQPAASQPVIIQAPMPQPAQSQSQQSAGGQQPQQSQTSQQSQQQQGQSQPQTPEIVQQAPQQQQHPAMAMEPQQVPYGYSGGYYNYIPMQFYQPVPMGHHPSAQHAAGAPIFQVPMYSAAPMYGYPGVMYPTIYQPEYPMYDDKGDEQNPQPSPEEGGVMHQALWQPPTMIEYNPESGEYIQHEDDEGAMLPPGPPQMQPIAHVLDPNVPNFTMQMGPPTPIPDDEYAPSEEYNANTMMSPAPSSRASSLQNLTQSEMYLVPQQQQPQEPQHLHQQQHMQMMELEEVAMHEQAMVDHEGNYLIEEEEEEEEDEEEIQSYQQQEPPMSPSPPPPQQQQQQHIHVQSPHEMVYNPEPIQQQMVVVEQQPALPIQETPQPEVTQVCEPEPAVREATPPPPPPTSAVVTSTPPIPLPIQLTLVPPPQLDKPPPPIPFEILKHQHEQQLQKQQQQQQQLQQTAQSQTQPQYNDTNNNNQKKKTNEVALAATPGASVEPQPAKESASKPNQTQQTSFKSQTSDELAKLTRAVQEKFVLNDDRGKSSFRWANPNAPVATTTIASFTSPTTTVVTGQPMQKKTTASVSVSAIPNKEYTPATSTSAVKPYQKNTSPIPFTALGSTATPLAAMQHKQPLAPQKSYTDSSVGVVATAPTMESKKVEAIPQREPPHHIQPPPGPPPLLSVPPPVIPAPSYAPPPPAATPAVAAPAKSWASLFNSSSSSSSSASAPAPAPTAAPALAPSTAITAGPPPSSTSANQALPTHSPFAASFMPALARSGSGHTPAEAASIPSKKPIAKVLPFDKSGSSTSMSYSAAANQTTSTQPKPNKPNQPQQQQQHQQQHLGKVPDQLDENTLKLGEFLNTYQIENNSISIQPRGLINRSNYCYINAILQALVACPPFYHLMRAIRSLPAARNSKHPKPFIDAMTALVAEFSTLPLRSKVARDKTKKDETPDITTDTPLEPVVIHKILALLRSDIFQVEGRQEDAEEFLGCVLNRLNDEMLELMKLSKNESEVNGSSGNSSAEESGDGHGDDQDDWKVIRGNRNKGTITRTTDFGRSPMSDIFGGKLRSRVHREGDHPTDNIQPFFTLQLDIEPASWDDEVRYLGVVHDKKLKYDKHVNNIIEKVDRSTKALYSLLNRRSKLSIKNKSLVVKCIIRPMLTYAAAVWGNCAKSHRKRLQVKQNKLLKMVHNLDPWYPTDDLHELAGVEAIAWGEGIVLELFGRFGNELTDGDKDGVAKAASVKDALDLLVGKDQLEGMTCSKTKQEIQAWQQVTLEELPIVMILHLKCFDYKMDGCTKILKTLEFPIELKIDSKLMSSKGKAYTAKQKQYKLFAVVYHDGKEASKGHYITDVFHAGYGTWIRYDDSTVRAVPEFNVLHPKAPRVPYLLYYRRLDTHYHGGGSGAGAGAPAGGAPAGTASSSSSSNNSSNISSSNNNSNSNNSSSSANSSTNYSSGGGSYYGGGPGPK</sequence>
<evidence type="ECO:0000256" key="7">
    <source>
        <dbReference type="ARBA" id="ARBA00022807"/>
    </source>
</evidence>
<feature type="region of interest" description="Disordered" evidence="8">
    <location>
        <begin position="471"/>
        <end position="513"/>
    </location>
</feature>
<dbReference type="InterPro" id="IPR018200">
    <property type="entry name" value="USP_CS"/>
</dbReference>
<feature type="compositionally biased region" description="Polar residues" evidence="8">
    <location>
        <begin position="231"/>
        <end position="241"/>
    </location>
</feature>
<keyword evidence="6" id="KW-0378">Hydrolase</keyword>
<feature type="compositionally biased region" description="Pro residues" evidence="8">
    <location>
        <begin position="847"/>
        <end position="856"/>
    </location>
</feature>
<feature type="compositionally biased region" description="Low complexity" evidence="8">
    <location>
        <begin position="966"/>
        <end position="995"/>
    </location>
</feature>
<feature type="compositionally biased region" description="Low complexity" evidence="8">
    <location>
        <begin position="1932"/>
        <end position="1970"/>
    </location>
</feature>
<dbReference type="Proteomes" id="UP000002320">
    <property type="component" value="Unassembled WGS sequence"/>
</dbReference>
<dbReference type="InterPro" id="IPR038765">
    <property type="entry name" value="Papain-like_cys_pep_sf"/>
</dbReference>
<feature type="compositionally biased region" description="Gly residues" evidence="8">
    <location>
        <begin position="1920"/>
        <end position="1931"/>
    </location>
</feature>
<dbReference type="Pfam" id="PF00443">
    <property type="entry name" value="UCH"/>
    <property type="match status" value="1"/>
</dbReference>
<organism>
    <name type="scientific">Culex quinquefasciatus</name>
    <name type="common">Southern house mosquito</name>
    <name type="synonym">Culex pungens</name>
    <dbReference type="NCBI Taxonomy" id="7176"/>
    <lineage>
        <taxon>Eukaryota</taxon>
        <taxon>Metazoa</taxon>
        <taxon>Ecdysozoa</taxon>
        <taxon>Arthropoda</taxon>
        <taxon>Hexapoda</taxon>
        <taxon>Insecta</taxon>
        <taxon>Pterygota</taxon>
        <taxon>Neoptera</taxon>
        <taxon>Endopterygota</taxon>
        <taxon>Diptera</taxon>
        <taxon>Nematocera</taxon>
        <taxon>Culicoidea</taxon>
        <taxon>Culicidae</taxon>
        <taxon>Culicinae</taxon>
        <taxon>Culicini</taxon>
        <taxon>Culex</taxon>
        <taxon>Culex</taxon>
    </lineage>
</organism>
<feature type="region of interest" description="Disordered" evidence="8">
    <location>
        <begin position="37"/>
        <end position="98"/>
    </location>
</feature>
<keyword evidence="4" id="KW-0645">Protease</keyword>
<feature type="compositionally biased region" description="Low complexity" evidence="8">
    <location>
        <begin position="1339"/>
        <end position="1358"/>
    </location>
</feature>
<feature type="compositionally biased region" description="Polar residues" evidence="8">
    <location>
        <begin position="340"/>
        <end position="349"/>
    </location>
</feature>
<protein>
    <recommendedName>
        <fullName evidence="3">ubiquitinyl hydrolase 1</fullName>
        <ecNumber evidence="3">3.4.19.12</ecNumber>
    </recommendedName>
</protein>
<dbReference type="OMA" id="CALANEF"/>
<dbReference type="EC" id="3.4.19.12" evidence="3"/>
<evidence type="ECO:0000256" key="8">
    <source>
        <dbReference type="SAM" id="MobiDB-lite"/>
    </source>
</evidence>
<feature type="compositionally biased region" description="Gly residues" evidence="8">
    <location>
        <begin position="488"/>
        <end position="500"/>
    </location>
</feature>
<evidence type="ECO:0000256" key="1">
    <source>
        <dbReference type="ARBA" id="ARBA00000707"/>
    </source>
</evidence>
<feature type="compositionally biased region" description="Pro residues" evidence="8">
    <location>
        <begin position="1187"/>
        <end position="1200"/>
    </location>
</feature>
<feature type="region of interest" description="Disordered" evidence="8">
    <location>
        <begin position="537"/>
        <end position="590"/>
    </location>
</feature>
<feature type="compositionally biased region" description="Low complexity" evidence="8">
    <location>
        <begin position="113"/>
        <end position="131"/>
    </location>
</feature>
<name>B0WEG8_CULQU</name>
<dbReference type="GO" id="GO:0030330">
    <property type="term" value="P:DNA damage response, signal transduction by p53 class mediator"/>
    <property type="evidence" value="ECO:0007669"/>
    <property type="project" value="TreeGrafter"/>
</dbReference>
<dbReference type="EMBL" id="DS231909">
    <property type="protein sequence ID" value="EDS45628.1"/>
    <property type="molecule type" value="Genomic_DNA"/>
</dbReference>
<feature type="compositionally biased region" description="Low complexity" evidence="8">
    <location>
        <begin position="350"/>
        <end position="369"/>
    </location>
</feature>
<dbReference type="GO" id="GO:0004843">
    <property type="term" value="F:cysteine-type deubiquitinase activity"/>
    <property type="evidence" value="ECO:0007669"/>
    <property type="project" value="UniProtKB-EC"/>
</dbReference>
<dbReference type="VEuPathDB" id="VectorBase:CQUJHB017545"/>
<dbReference type="GO" id="GO:0016579">
    <property type="term" value="P:protein deubiquitination"/>
    <property type="evidence" value="ECO:0007669"/>
    <property type="project" value="InterPro"/>
</dbReference>
<feature type="region of interest" description="Disordered" evidence="8">
    <location>
        <begin position="1324"/>
        <end position="1361"/>
    </location>
</feature>
<evidence type="ECO:0000259" key="9">
    <source>
        <dbReference type="PROSITE" id="PS50235"/>
    </source>
</evidence>
<feature type="compositionally biased region" description="Low complexity" evidence="8">
    <location>
        <begin position="1234"/>
        <end position="1263"/>
    </location>
</feature>
<dbReference type="CDD" id="cd02257">
    <property type="entry name" value="Peptidase_C19"/>
    <property type="match status" value="1"/>
</dbReference>
<feature type="compositionally biased region" description="Low complexity" evidence="8">
    <location>
        <begin position="1027"/>
        <end position="1038"/>
    </location>
</feature>
<dbReference type="InterPro" id="IPR001394">
    <property type="entry name" value="Peptidase_C19_UCH"/>
</dbReference>
<dbReference type="MEROPS" id="C19.A49"/>
<feature type="region of interest" description="Disordered" evidence="8">
    <location>
        <begin position="152"/>
        <end position="395"/>
    </location>
</feature>
<evidence type="ECO:0000256" key="2">
    <source>
        <dbReference type="ARBA" id="ARBA00005427"/>
    </source>
</evidence>
<feature type="compositionally biased region" description="Basic and acidic residues" evidence="8">
    <location>
        <begin position="1544"/>
        <end position="1556"/>
    </location>
</feature>
<feature type="region of interest" description="Disordered" evidence="8">
    <location>
        <begin position="1527"/>
        <end position="1557"/>
    </location>
</feature>
<reference evidence="10" key="1">
    <citation type="submission" date="2007-03" db="EMBL/GenBank/DDBJ databases">
        <title>Annotation of Culex pipiens quinquefasciatus.</title>
        <authorList>
            <consortium name="The Broad Institute Genome Sequencing Platform"/>
            <person name="Atkinson P.W."/>
            <person name="Hemingway J."/>
            <person name="Christensen B.M."/>
            <person name="Higgs S."/>
            <person name="Kodira C."/>
            <person name="Hannick L."/>
            <person name="Megy K."/>
            <person name="O'Leary S."/>
            <person name="Pearson M."/>
            <person name="Haas B.J."/>
            <person name="Mauceli E."/>
            <person name="Wortman J.R."/>
            <person name="Lee N.H."/>
            <person name="Guigo R."/>
            <person name="Stanke M."/>
            <person name="Alvarado L."/>
            <person name="Amedeo P."/>
            <person name="Antoine C.H."/>
            <person name="Arensburger P."/>
            <person name="Bidwell S.L."/>
            <person name="Crawford M."/>
            <person name="Camaro F."/>
            <person name="Devon K."/>
            <person name="Engels R."/>
            <person name="Hammond M."/>
            <person name="Howarth C."/>
            <person name="Koehrsen M."/>
            <person name="Lawson D."/>
            <person name="Montgomery P."/>
            <person name="Nene V."/>
            <person name="Nusbaum C."/>
            <person name="Puiu D."/>
            <person name="Romero-Severson J."/>
            <person name="Severson D.W."/>
            <person name="Shumway M."/>
            <person name="Sisk P."/>
            <person name="Stolte C."/>
            <person name="Zeng Q."/>
            <person name="Eisenstadt E."/>
            <person name="Fraser-Liggett C."/>
            <person name="Strausberg R."/>
            <person name="Galagan J."/>
            <person name="Birren B."/>
            <person name="Collins F.H."/>
        </authorList>
    </citation>
    <scope>NUCLEOTIDE SEQUENCE [LARGE SCALE GENOMIC DNA]</scope>
    <source>
        <strain evidence="10">JHB</strain>
    </source>
</reference>
<evidence type="ECO:0000313" key="12">
    <source>
        <dbReference type="Proteomes" id="UP000002320"/>
    </source>
</evidence>
<feature type="compositionally biased region" description="Low complexity" evidence="8">
    <location>
        <begin position="304"/>
        <end position="339"/>
    </location>
</feature>
<dbReference type="GO" id="GO:0010506">
    <property type="term" value="P:regulation of autophagy"/>
    <property type="evidence" value="ECO:0007669"/>
    <property type="project" value="TreeGrafter"/>
</dbReference>
<dbReference type="InParanoid" id="B0WEG8"/>
<feature type="compositionally biased region" description="Pro residues" evidence="8">
    <location>
        <begin position="941"/>
        <end position="954"/>
    </location>
</feature>
<feature type="compositionally biased region" description="Low complexity" evidence="8">
    <location>
        <begin position="383"/>
        <end position="395"/>
    </location>
</feature>
<dbReference type="KEGG" id="cqu:CpipJ_CPIJ005440"/>
<feature type="compositionally biased region" description="Gly residues" evidence="8">
    <location>
        <begin position="1971"/>
        <end position="1984"/>
    </location>
</feature>
<accession>B0WEG8</accession>
<dbReference type="GO" id="GO:0005634">
    <property type="term" value="C:nucleus"/>
    <property type="evidence" value="ECO:0007669"/>
    <property type="project" value="TreeGrafter"/>
</dbReference>
<feature type="compositionally biased region" description="Gly residues" evidence="8">
    <location>
        <begin position="45"/>
        <end position="59"/>
    </location>
</feature>
<feature type="compositionally biased region" description="Low complexity" evidence="8">
    <location>
        <begin position="242"/>
        <end position="251"/>
    </location>
</feature>
<keyword evidence="7" id="KW-0788">Thiol protease</keyword>
<dbReference type="InterPro" id="IPR028889">
    <property type="entry name" value="USP"/>
</dbReference>
<gene>
    <name evidence="11" type="primary">6037165</name>
    <name evidence="10" type="ORF">CpipJ_CPIJ005440</name>
</gene>
<evidence type="ECO:0000313" key="10">
    <source>
        <dbReference type="EMBL" id="EDS45628.1"/>
    </source>
</evidence>
<reference evidence="11" key="2">
    <citation type="submission" date="2020-05" db="UniProtKB">
        <authorList>
            <consortium name="EnsemblMetazoa"/>
        </authorList>
    </citation>
    <scope>IDENTIFICATION</scope>
    <source>
        <strain evidence="11">JHB</strain>
    </source>
</reference>
<dbReference type="eggNOG" id="KOG1871">
    <property type="taxonomic scope" value="Eukaryota"/>
</dbReference>
<feature type="region of interest" description="Disordered" evidence="8">
    <location>
        <begin position="1920"/>
        <end position="1984"/>
    </location>
</feature>
<dbReference type="PANTHER" id="PTHR24006">
    <property type="entry name" value="UBIQUITIN CARBOXYL-TERMINAL HYDROLASE"/>
    <property type="match status" value="1"/>
</dbReference>
<dbReference type="Gene3D" id="3.90.70.10">
    <property type="entry name" value="Cysteine proteinases"/>
    <property type="match status" value="1"/>
</dbReference>
<dbReference type="EnsemblMetazoa" id="CPIJ005440-RA">
    <property type="protein sequence ID" value="CPIJ005440-PA"/>
    <property type="gene ID" value="CPIJ005440"/>
</dbReference>
<comment type="catalytic activity">
    <reaction evidence="1">
        <text>Thiol-dependent hydrolysis of ester, thioester, amide, peptide and isopeptide bonds formed by the C-terminal Gly of ubiquitin (a 76-residue protein attached to proteins as an intracellular targeting signal).</text>
        <dbReference type="EC" id="3.4.19.12"/>
    </reaction>
</comment>
<dbReference type="VEuPathDB" id="VectorBase:CPIJ005440"/>
<dbReference type="STRING" id="7176.B0WEG8"/>
<keyword evidence="12" id="KW-1185">Reference proteome</keyword>
<feature type="compositionally biased region" description="Low complexity" evidence="8">
    <location>
        <begin position="81"/>
        <end position="98"/>
    </location>
</feature>
<dbReference type="PROSITE" id="PS00973">
    <property type="entry name" value="USP_2"/>
    <property type="match status" value="1"/>
</dbReference>
<feature type="region of interest" description="Disordered" evidence="8">
    <location>
        <begin position="112"/>
        <end position="133"/>
    </location>
</feature>
<evidence type="ECO:0000313" key="11">
    <source>
        <dbReference type="EnsemblMetazoa" id="CPIJ005440-PA"/>
    </source>
</evidence>
<feature type="domain" description="USP" evidence="9">
    <location>
        <begin position="1392"/>
        <end position="1910"/>
    </location>
</feature>
<feature type="compositionally biased region" description="Acidic residues" evidence="8">
    <location>
        <begin position="826"/>
        <end position="838"/>
    </location>
</feature>
<dbReference type="OrthoDB" id="429671at2759"/>
<feature type="compositionally biased region" description="Low complexity" evidence="8">
    <location>
        <begin position="1530"/>
        <end position="1541"/>
    </location>
</feature>
<dbReference type="HOGENOM" id="CLU_231565_0_0_1"/>